<protein>
    <recommendedName>
        <fullName evidence="4">ABC transporter permease</fullName>
    </recommendedName>
</protein>
<dbReference type="Proteomes" id="UP000029267">
    <property type="component" value="Unassembled WGS sequence"/>
</dbReference>
<accession>A0ABU6BHT7</accession>
<evidence type="ECO:0000256" key="1">
    <source>
        <dbReference type="SAM" id="Phobius"/>
    </source>
</evidence>
<evidence type="ECO:0008006" key="4">
    <source>
        <dbReference type="Google" id="ProtNLM"/>
    </source>
</evidence>
<gene>
    <name evidence="2" type="ORF">EP10_002320</name>
</gene>
<evidence type="ECO:0000313" key="3">
    <source>
        <dbReference type="Proteomes" id="UP000029267"/>
    </source>
</evidence>
<feature type="transmembrane region" description="Helical" evidence="1">
    <location>
        <begin position="57"/>
        <end position="75"/>
    </location>
</feature>
<keyword evidence="1" id="KW-0472">Membrane</keyword>
<name>A0ABU6BHT7_9BACL</name>
<keyword evidence="1" id="KW-1133">Transmembrane helix</keyword>
<sequence length="259" mass="30014">MLGHQVKVEFLKVFTWRQWVVWAALVLVLPSIQFALIKDGYVYYRQLDLFLRVNSNFVPLLFPIIMILVYAISFPSEQKNYFLPYVRIRISLTTYFFGKLIANAILSFLIAFFIVFLPFVFCVYVEPHLGIVRLYPTDGNPIPHTTFEQLLVLGTLPYGILYSLWVGLNGMMYATMGLLLVMILEKAFVALSIPFIYYLLGNFIAQVLGYDQFSPTYAIFPFSISQQPLWTAFVPFGVLCLIVVILIVYLKERLHQYHD</sequence>
<feature type="transmembrane region" description="Helical" evidence="1">
    <location>
        <begin position="20"/>
        <end position="37"/>
    </location>
</feature>
<comment type="caution">
    <text evidence="2">The sequence shown here is derived from an EMBL/GenBank/DDBJ whole genome shotgun (WGS) entry which is preliminary data.</text>
</comment>
<dbReference type="RefSeq" id="WP_033022765.1">
    <property type="nucleotide sequence ID" value="NZ_JPYA02000002.1"/>
</dbReference>
<feature type="transmembrane region" description="Helical" evidence="1">
    <location>
        <begin position="96"/>
        <end position="121"/>
    </location>
</feature>
<evidence type="ECO:0000313" key="2">
    <source>
        <dbReference type="EMBL" id="MEB3751479.1"/>
    </source>
</evidence>
<feature type="transmembrane region" description="Helical" evidence="1">
    <location>
        <begin position="188"/>
        <end position="209"/>
    </location>
</feature>
<organism evidence="2 3">
    <name type="scientific">Geobacillus icigianus</name>
    <dbReference type="NCBI Taxonomy" id="1430331"/>
    <lineage>
        <taxon>Bacteria</taxon>
        <taxon>Bacillati</taxon>
        <taxon>Bacillota</taxon>
        <taxon>Bacilli</taxon>
        <taxon>Bacillales</taxon>
        <taxon>Anoxybacillaceae</taxon>
        <taxon>Geobacillus</taxon>
    </lineage>
</organism>
<proteinExistence type="predicted"/>
<dbReference type="EMBL" id="JPYA02000002">
    <property type="protein sequence ID" value="MEB3751479.1"/>
    <property type="molecule type" value="Genomic_DNA"/>
</dbReference>
<keyword evidence="3" id="KW-1185">Reference proteome</keyword>
<feature type="transmembrane region" description="Helical" evidence="1">
    <location>
        <begin position="229"/>
        <end position="250"/>
    </location>
</feature>
<feature type="transmembrane region" description="Helical" evidence="1">
    <location>
        <begin position="160"/>
        <end position="181"/>
    </location>
</feature>
<reference evidence="2 3" key="1">
    <citation type="journal article" date="2014" name="Genome Announc.">
        <title>Draft Genome Sequence of Geobacillus icigianus Strain G1w1T Isolated from Hot Springs in the Valley of Geysers, Kamchatka (Russian Federation).</title>
        <authorList>
            <person name="Bryanskaya A.V."/>
            <person name="Rozanov A.S."/>
            <person name="Logacheva M.D."/>
            <person name="Kotenko A.V."/>
            <person name="Peltek S.E."/>
        </authorList>
    </citation>
    <scope>NUCLEOTIDE SEQUENCE [LARGE SCALE GENOMIC DNA]</scope>
    <source>
        <strain evidence="2 3">G1w1</strain>
    </source>
</reference>
<keyword evidence="1" id="KW-0812">Transmembrane</keyword>